<organism evidence="4 5">
    <name type="scientific">Phytophthora cactorum</name>
    <dbReference type="NCBI Taxonomy" id="29920"/>
    <lineage>
        <taxon>Eukaryota</taxon>
        <taxon>Sar</taxon>
        <taxon>Stramenopiles</taxon>
        <taxon>Oomycota</taxon>
        <taxon>Peronosporomycetes</taxon>
        <taxon>Peronosporales</taxon>
        <taxon>Peronosporaceae</taxon>
        <taxon>Phytophthora</taxon>
    </lineage>
</organism>
<reference evidence="4" key="1">
    <citation type="submission" date="2018-10" db="EMBL/GenBank/DDBJ databases">
        <title>Effector identification in a new, highly contiguous assembly of the strawberry crown rot pathogen Phytophthora cactorum.</title>
        <authorList>
            <person name="Armitage A.D."/>
            <person name="Nellist C.F."/>
            <person name="Bates H."/>
            <person name="Vickerstaff R.J."/>
            <person name="Harrison R.J."/>
        </authorList>
    </citation>
    <scope>NUCLEOTIDE SEQUENCE</scope>
    <source>
        <strain evidence="4">4040</strain>
    </source>
</reference>
<feature type="domain" description="DDE Tnp4" evidence="3">
    <location>
        <begin position="172"/>
        <end position="261"/>
    </location>
</feature>
<dbReference type="Pfam" id="PF13359">
    <property type="entry name" value="DDE_Tnp_4"/>
    <property type="match status" value="1"/>
</dbReference>
<sequence>MDDDDMDALVVVTDAFLQQGKELREVRREIFDILVEETWRTAMRCRHYWTVQYLHSPSGTAWMMLYRYGSKLKFLNATSLTRSASHQLLHRFAEFYTFAHPNYRGRPAKFRYHHQILGLVLSFYVGAEEALAKVLNGYAPARIYWPSPARKVELAKLVQSREPLLTHTFGFIDGKNLKVQQPSNADLQNSMYNGWLHTVLVTGTICFAADGCIIWSKHNCPGPWNDSDTSLEFRSKLLDPEFCPDTATNVVSDSAFPCFTALIGRILTPSTTAAEWGMGSMQKAYSRLNLPLPYDPERHGLRIDNIFRMSNYRVRTVGISQIRITSLGEMDEVTATQ</sequence>
<evidence type="ECO:0000313" key="5">
    <source>
        <dbReference type="Proteomes" id="UP000736787"/>
    </source>
</evidence>
<dbReference type="EMBL" id="RCMK01000015">
    <property type="protein sequence ID" value="KAG2954321.1"/>
    <property type="molecule type" value="Genomic_DNA"/>
</dbReference>
<dbReference type="GO" id="GO:0046872">
    <property type="term" value="F:metal ion binding"/>
    <property type="evidence" value="ECO:0007669"/>
    <property type="project" value="UniProtKB-KW"/>
</dbReference>
<dbReference type="InterPro" id="IPR027806">
    <property type="entry name" value="HARBI1_dom"/>
</dbReference>
<comment type="caution">
    <text evidence="4">The sequence shown here is derived from an EMBL/GenBank/DDBJ whole genome shotgun (WGS) entry which is preliminary data.</text>
</comment>
<dbReference type="Proteomes" id="UP000736787">
    <property type="component" value="Unassembled WGS sequence"/>
</dbReference>
<keyword evidence="2" id="KW-0479">Metal-binding</keyword>
<dbReference type="PANTHER" id="PTHR48471:SF1">
    <property type="entry name" value="DDE TNP4 DOMAIN-CONTAINING PROTEIN"/>
    <property type="match status" value="1"/>
</dbReference>
<dbReference type="PANTHER" id="PTHR48471">
    <property type="entry name" value="DDE TNP4 DOMAIN-CONTAINING PROTEIN"/>
    <property type="match status" value="1"/>
</dbReference>
<evidence type="ECO:0000313" key="4">
    <source>
        <dbReference type="EMBL" id="KAG2954321.1"/>
    </source>
</evidence>
<dbReference type="VEuPathDB" id="FungiDB:PC110_g8647"/>
<evidence type="ECO:0000256" key="1">
    <source>
        <dbReference type="ARBA" id="ARBA00001968"/>
    </source>
</evidence>
<comment type="cofactor">
    <cofactor evidence="1">
        <name>a divalent metal cation</name>
        <dbReference type="ChEBI" id="CHEBI:60240"/>
    </cofactor>
</comment>
<gene>
    <name evidence="4" type="ORF">PC117_g1341</name>
</gene>
<accession>A0A8T1EH74</accession>
<dbReference type="AlphaFoldDB" id="A0A8T1EH74"/>
<evidence type="ECO:0000256" key="2">
    <source>
        <dbReference type="ARBA" id="ARBA00022723"/>
    </source>
</evidence>
<protein>
    <recommendedName>
        <fullName evidence="3">DDE Tnp4 domain-containing protein</fullName>
    </recommendedName>
</protein>
<evidence type="ECO:0000259" key="3">
    <source>
        <dbReference type="Pfam" id="PF13359"/>
    </source>
</evidence>
<name>A0A8T1EH74_9STRA</name>
<dbReference type="VEuPathDB" id="FungiDB:PC110_g8646"/>
<proteinExistence type="predicted"/>